<evidence type="ECO:0000256" key="15">
    <source>
        <dbReference type="SAM" id="Phobius"/>
    </source>
</evidence>
<dbReference type="InterPro" id="IPR050980">
    <property type="entry name" value="2C_sensor_his_kinase"/>
</dbReference>
<dbReference type="InterPro" id="IPR004358">
    <property type="entry name" value="Sig_transdc_His_kin-like_C"/>
</dbReference>
<dbReference type="Pfam" id="PF16524">
    <property type="entry name" value="RisS_PPD"/>
    <property type="match status" value="1"/>
</dbReference>
<comment type="catalytic activity">
    <reaction evidence="1">
        <text>ATP + protein L-histidine = ADP + protein N-phospho-L-histidine.</text>
        <dbReference type="EC" id="2.7.13.3"/>
    </reaction>
</comment>
<evidence type="ECO:0000256" key="8">
    <source>
        <dbReference type="ARBA" id="ARBA00022692"/>
    </source>
</evidence>
<dbReference type="GO" id="GO:0000155">
    <property type="term" value="F:phosphorelay sensor kinase activity"/>
    <property type="evidence" value="ECO:0007669"/>
    <property type="project" value="InterPro"/>
</dbReference>
<dbReference type="PANTHER" id="PTHR44936">
    <property type="entry name" value="SENSOR PROTEIN CREC"/>
    <property type="match status" value="1"/>
</dbReference>
<keyword evidence="11" id="KW-0067">ATP-binding</keyword>
<keyword evidence="7" id="KW-0808">Transferase</keyword>
<dbReference type="Pfam" id="PF00672">
    <property type="entry name" value="HAMP"/>
    <property type="match status" value="1"/>
</dbReference>
<dbReference type="SMART" id="SM00388">
    <property type="entry name" value="HisKA"/>
    <property type="match status" value="1"/>
</dbReference>
<keyword evidence="6" id="KW-0597">Phosphoprotein</keyword>
<feature type="domain" description="HAMP" evidence="17">
    <location>
        <begin position="164"/>
        <end position="217"/>
    </location>
</feature>
<organism evidence="18 19">
    <name type="scientific">Pelistega europaea</name>
    <dbReference type="NCBI Taxonomy" id="106147"/>
    <lineage>
        <taxon>Bacteria</taxon>
        <taxon>Pseudomonadati</taxon>
        <taxon>Pseudomonadota</taxon>
        <taxon>Betaproteobacteria</taxon>
        <taxon>Burkholderiales</taxon>
        <taxon>Alcaligenaceae</taxon>
        <taxon>Pelistega</taxon>
    </lineage>
</organism>
<keyword evidence="4" id="KW-1003">Cell membrane</keyword>
<dbReference type="Gene3D" id="3.30.565.10">
    <property type="entry name" value="Histidine kinase-like ATPase, C-terminal domain"/>
    <property type="match status" value="1"/>
</dbReference>
<dbReference type="EMBL" id="JABGBO010000009">
    <property type="protein sequence ID" value="NOL50191.1"/>
    <property type="molecule type" value="Genomic_DNA"/>
</dbReference>
<feature type="transmembrane region" description="Helical" evidence="15">
    <location>
        <begin position="144"/>
        <end position="166"/>
    </location>
</feature>
<evidence type="ECO:0000256" key="2">
    <source>
        <dbReference type="ARBA" id="ARBA00004429"/>
    </source>
</evidence>
<dbReference type="SUPFAM" id="SSF47384">
    <property type="entry name" value="Homodimeric domain of signal transducing histidine kinase"/>
    <property type="match status" value="1"/>
</dbReference>
<dbReference type="EC" id="2.7.13.3" evidence="3"/>
<dbReference type="Pfam" id="PF00512">
    <property type="entry name" value="HisKA"/>
    <property type="match status" value="1"/>
</dbReference>
<sequence length="443" mass="50519">MFLTLFALLLSSLSVWLFIFLLAQQAPRATQIADRAITSYYITQRAFRFAPPEKHADLIMELVTIGDTQVFPRESTDTFVPIPNTKFWKLVSNRIRKNLIHDPNLVIAKSVNGEGGLWISLDTPDDEQYWLLIRYQALDIKQEWIYWSAIILLLSLIGSSIVALLVNKPLKQISQTVRSIGRGEAPKPLPEDKGPHELRNLFKDINHMVNDLKEAENDRQVMLAGISHDLRTPLARIRLEIEMCHIPEESQKVIDEDLEQVNHCINQLLEYYRPVTSTSPQIINISKTLRRVCELEQSYTASLNGTFTYSIEEGLYADFTGGNIKRVVSNLIENARRYGKTKDGEIRVELRVYRHHLKIHIDVMDYGVGVAPEEIARILRPFSRGEQARTDTNGSGLGLAICERLLKQFGGSLSLLPNKPCGLLCRIEIPLRNNRNIQLDEIN</sequence>
<evidence type="ECO:0000256" key="11">
    <source>
        <dbReference type="ARBA" id="ARBA00022840"/>
    </source>
</evidence>
<evidence type="ECO:0000256" key="6">
    <source>
        <dbReference type="ARBA" id="ARBA00022553"/>
    </source>
</evidence>
<dbReference type="InterPro" id="IPR036097">
    <property type="entry name" value="HisK_dim/P_sf"/>
</dbReference>
<dbReference type="AlphaFoldDB" id="A0A7Y4P556"/>
<evidence type="ECO:0000313" key="18">
    <source>
        <dbReference type="EMBL" id="NOL50191.1"/>
    </source>
</evidence>
<evidence type="ECO:0000259" key="17">
    <source>
        <dbReference type="PROSITE" id="PS50885"/>
    </source>
</evidence>
<dbReference type="InterPro" id="IPR003660">
    <property type="entry name" value="HAMP_dom"/>
</dbReference>
<keyword evidence="19" id="KW-1185">Reference proteome</keyword>
<keyword evidence="9" id="KW-0547">Nucleotide-binding</keyword>
<dbReference type="CDD" id="cd00082">
    <property type="entry name" value="HisKA"/>
    <property type="match status" value="1"/>
</dbReference>
<evidence type="ECO:0000313" key="19">
    <source>
        <dbReference type="Proteomes" id="UP000541421"/>
    </source>
</evidence>
<dbReference type="SUPFAM" id="SSF55874">
    <property type="entry name" value="ATPase domain of HSP90 chaperone/DNA topoisomerase II/histidine kinase"/>
    <property type="match status" value="1"/>
</dbReference>
<dbReference type="Proteomes" id="UP000541421">
    <property type="component" value="Unassembled WGS sequence"/>
</dbReference>
<dbReference type="InterPro" id="IPR036890">
    <property type="entry name" value="HATPase_C_sf"/>
</dbReference>
<dbReference type="GO" id="GO:0005886">
    <property type="term" value="C:plasma membrane"/>
    <property type="evidence" value="ECO:0007669"/>
    <property type="project" value="UniProtKB-SubCell"/>
</dbReference>
<dbReference type="Pfam" id="PF02518">
    <property type="entry name" value="HATPase_c"/>
    <property type="match status" value="1"/>
</dbReference>
<evidence type="ECO:0000256" key="10">
    <source>
        <dbReference type="ARBA" id="ARBA00022777"/>
    </source>
</evidence>
<dbReference type="SMART" id="SM00387">
    <property type="entry name" value="HATPase_c"/>
    <property type="match status" value="1"/>
</dbReference>
<dbReference type="PROSITE" id="PS50885">
    <property type="entry name" value="HAMP"/>
    <property type="match status" value="1"/>
</dbReference>
<dbReference type="InterPro" id="IPR032408">
    <property type="entry name" value="RisS_PPD"/>
</dbReference>
<evidence type="ECO:0000259" key="16">
    <source>
        <dbReference type="PROSITE" id="PS50109"/>
    </source>
</evidence>
<keyword evidence="13" id="KW-0902">Two-component regulatory system</keyword>
<evidence type="ECO:0000256" key="4">
    <source>
        <dbReference type="ARBA" id="ARBA00022475"/>
    </source>
</evidence>
<evidence type="ECO:0000256" key="3">
    <source>
        <dbReference type="ARBA" id="ARBA00012438"/>
    </source>
</evidence>
<reference evidence="18 19" key="1">
    <citation type="submission" date="2020-05" db="EMBL/GenBank/DDBJ databases">
        <authorList>
            <person name="Niu N."/>
        </authorList>
    </citation>
    <scope>NUCLEOTIDE SEQUENCE [LARGE SCALE GENOMIC DNA]</scope>
    <source>
        <strain evidence="18 19">LMG10982</strain>
    </source>
</reference>
<dbReference type="Gene3D" id="1.10.287.130">
    <property type="match status" value="1"/>
</dbReference>
<evidence type="ECO:0000256" key="14">
    <source>
        <dbReference type="ARBA" id="ARBA00023136"/>
    </source>
</evidence>
<dbReference type="GO" id="GO:0005524">
    <property type="term" value="F:ATP binding"/>
    <property type="evidence" value="ECO:0007669"/>
    <property type="project" value="UniProtKB-KW"/>
</dbReference>
<keyword evidence="8 15" id="KW-0812">Transmembrane</keyword>
<evidence type="ECO:0000256" key="13">
    <source>
        <dbReference type="ARBA" id="ARBA00023012"/>
    </source>
</evidence>
<keyword evidence="14 15" id="KW-0472">Membrane</keyword>
<dbReference type="SUPFAM" id="SSF158472">
    <property type="entry name" value="HAMP domain-like"/>
    <property type="match status" value="1"/>
</dbReference>
<evidence type="ECO:0000256" key="12">
    <source>
        <dbReference type="ARBA" id="ARBA00022989"/>
    </source>
</evidence>
<comment type="caution">
    <text evidence="18">The sequence shown here is derived from an EMBL/GenBank/DDBJ whole genome shotgun (WGS) entry which is preliminary data.</text>
</comment>
<dbReference type="PRINTS" id="PR00344">
    <property type="entry name" value="BCTRLSENSOR"/>
</dbReference>
<protein>
    <recommendedName>
        <fullName evidence="3">histidine kinase</fullName>
        <ecNumber evidence="3">2.7.13.3</ecNumber>
    </recommendedName>
</protein>
<feature type="domain" description="Histidine kinase" evidence="16">
    <location>
        <begin position="225"/>
        <end position="433"/>
    </location>
</feature>
<dbReference type="InterPro" id="IPR005467">
    <property type="entry name" value="His_kinase_dom"/>
</dbReference>
<comment type="subcellular location">
    <subcellularLocation>
        <location evidence="2">Cell inner membrane</location>
        <topology evidence="2">Multi-pass membrane protein</topology>
    </subcellularLocation>
</comment>
<proteinExistence type="predicted"/>
<accession>A0A7Y4P556</accession>
<dbReference type="InterPro" id="IPR003594">
    <property type="entry name" value="HATPase_dom"/>
</dbReference>
<gene>
    <name evidence="18" type="ORF">HKX40_08620</name>
</gene>
<dbReference type="InterPro" id="IPR038421">
    <property type="entry name" value="RisS_PPD_sf"/>
</dbReference>
<keyword evidence="10" id="KW-0418">Kinase</keyword>
<dbReference type="SMART" id="SM00304">
    <property type="entry name" value="HAMP"/>
    <property type="match status" value="1"/>
</dbReference>
<name>A0A7Y4P556_9BURK</name>
<keyword evidence="5" id="KW-0997">Cell inner membrane</keyword>
<evidence type="ECO:0000256" key="9">
    <source>
        <dbReference type="ARBA" id="ARBA00022741"/>
    </source>
</evidence>
<evidence type="ECO:0000256" key="1">
    <source>
        <dbReference type="ARBA" id="ARBA00000085"/>
    </source>
</evidence>
<evidence type="ECO:0000256" key="7">
    <source>
        <dbReference type="ARBA" id="ARBA00022679"/>
    </source>
</evidence>
<evidence type="ECO:0000256" key="5">
    <source>
        <dbReference type="ARBA" id="ARBA00022519"/>
    </source>
</evidence>
<keyword evidence="12 15" id="KW-1133">Transmembrane helix</keyword>
<dbReference type="Gene3D" id="3.30.450.300">
    <property type="entry name" value="Sensor histidine kinase RisS, periplasmic domain"/>
    <property type="match status" value="1"/>
</dbReference>
<dbReference type="InterPro" id="IPR003661">
    <property type="entry name" value="HisK_dim/P_dom"/>
</dbReference>
<dbReference type="PROSITE" id="PS50109">
    <property type="entry name" value="HIS_KIN"/>
    <property type="match status" value="1"/>
</dbReference>
<dbReference type="PANTHER" id="PTHR44936:SF5">
    <property type="entry name" value="SENSOR HISTIDINE KINASE ENVZ"/>
    <property type="match status" value="1"/>
</dbReference>